<evidence type="ECO:0000313" key="2">
    <source>
        <dbReference type="EMBL" id="MEH8016264.1"/>
    </source>
</evidence>
<proteinExistence type="predicted"/>
<dbReference type="Pfam" id="PF14078">
    <property type="entry name" value="DUF4259"/>
    <property type="match status" value="1"/>
</dbReference>
<evidence type="ECO:0000256" key="1">
    <source>
        <dbReference type="SAM" id="SignalP"/>
    </source>
</evidence>
<feature type="chain" id="PRO_5047220946" evidence="1">
    <location>
        <begin position="20"/>
        <end position="149"/>
    </location>
</feature>
<organism evidence="2 3">
    <name type="scientific">Rheinheimera muenzenbergensis</name>
    <dbReference type="NCBI Taxonomy" id="1193628"/>
    <lineage>
        <taxon>Bacteria</taxon>
        <taxon>Pseudomonadati</taxon>
        <taxon>Pseudomonadota</taxon>
        <taxon>Gammaproteobacteria</taxon>
        <taxon>Chromatiales</taxon>
        <taxon>Chromatiaceae</taxon>
        <taxon>Rheinheimera</taxon>
    </lineage>
</organism>
<feature type="signal peptide" evidence="1">
    <location>
        <begin position="1"/>
        <end position="19"/>
    </location>
</feature>
<dbReference type="EMBL" id="JALAAR010000002">
    <property type="protein sequence ID" value="MEH8016264.1"/>
    <property type="molecule type" value="Genomic_DNA"/>
</dbReference>
<accession>A0ABU8C378</accession>
<comment type="caution">
    <text evidence="2">The sequence shown here is derived from an EMBL/GenBank/DDBJ whole genome shotgun (WGS) entry which is preliminary data.</text>
</comment>
<keyword evidence="1" id="KW-0732">Signal</keyword>
<name>A0ABU8C378_9GAMM</name>
<sequence>MRFNFIALFFMFFSLQVLAGTWGVGSFENDSASDWVYELEQKKGSGKLLDTIRAVFTPQYIEVDTCSSAIAAAEVVASIKSGNYEPLPESLKKWALENKDVYEPEMSKFTLQALQICKNTKKSELAQLWSESGAEEWLSSIGTLEAKLK</sequence>
<evidence type="ECO:0000313" key="3">
    <source>
        <dbReference type="Proteomes" id="UP001375382"/>
    </source>
</evidence>
<protein>
    <submittedName>
        <fullName evidence="2">DUF4259 domain-containing protein</fullName>
    </submittedName>
</protein>
<reference evidence="2 3" key="1">
    <citation type="journal article" date="2023" name="Ecotoxicol. Environ. Saf.">
        <title>Mercury remediation potential of mercury-resistant strain Rheinheimera metallidurans sp. nov. isolated from a municipal waste dumping site.</title>
        <authorList>
            <person name="Yadav V."/>
            <person name="Manjhi A."/>
            <person name="Vadakedath N."/>
        </authorList>
    </citation>
    <scope>NUCLEOTIDE SEQUENCE [LARGE SCALE GENOMIC DNA]</scope>
    <source>
        <strain evidence="2 3">E-49</strain>
    </source>
</reference>
<dbReference type="InterPro" id="IPR025355">
    <property type="entry name" value="DUF4259"/>
</dbReference>
<keyword evidence="3" id="KW-1185">Reference proteome</keyword>
<dbReference type="Proteomes" id="UP001375382">
    <property type="component" value="Unassembled WGS sequence"/>
</dbReference>
<dbReference type="RefSeq" id="WP_335734676.1">
    <property type="nucleotide sequence ID" value="NZ_JALAAR010000002.1"/>
</dbReference>
<gene>
    <name evidence="2" type="ORF">MN202_03365</name>
</gene>